<name>A0A6P1Y123_9SPIR</name>
<organism evidence="1 2">
    <name type="scientific">Treponema vincentii</name>
    <dbReference type="NCBI Taxonomy" id="69710"/>
    <lineage>
        <taxon>Bacteria</taxon>
        <taxon>Pseudomonadati</taxon>
        <taxon>Spirochaetota</taxon>
        <taxon>Spirochaetia</taxon>
        <taxon>Spirochaetales</taxon>
        <taxon>Treponemataceae</taxon>
        <taxon>Treponema</taxon>
    </lineage>
</organism>
<dbReference type="RefSeq" id="WP_162663409.1">
    <property type="nucleotide sequence ID" value="NZ_CP048020.1"/>
</dbReference>
<evidence type="ECO:0008006" key="3">
    <source>
        <dbReference type="Google" id="ProtNLM"/>
    </source>
</evidence>
<dbReference type="AlphaFoldDB" id="A0A6P1Y123"/>
<dbReference type="KEGG" id="trz:GWP43_06045"/>
<evidence type="ECO:0000313" key="2">
    <source>
        <dbReference type="Proteomes" id="UP000464374"/>
    </source>
</evidence>
<accession>A0A6P1Y123</accession>
<protein>
    <recommendedName>
        <fullName evidence="3">Helix-turn-helix type 11 domain-containing protein</fullName>
    </recommendedName>
</protein>
<evidence type="ECO:0000313" key="1">
    <source>
        <dbReference type="EMBL" id="QHX43079.1"/>
    </source>
</evidence>
<dbReference type="Proteomes" id="UP000464374">
    <property type="component" value="Chromosome"/>
</dbReference>
<sequence>MQADIVETILTDFLRTEKQKKAIDTLFQYLYFNLGEFGVYCGSEDMRSDFLLWLYPKLDTIIGDYNPDRSIFSTYLRMSLTYSWKLFLRRNREQATYADVAQDDQQQIVKMKQDEQDGLQSYELYAASPPPSYTVLPEKAQSIQKTIRWEIKGKNIYTRYFLELLCKSCFYINEHLLQTVAGHLGISVRKVRLLIEEAKELTDKRNGVYNEWVAKRDFYYVRYKSATLQLRKVDEAHASVIKRLKNRQAYSYARWQGYLKRIQEYTRGPSNRVLAQQLGVSRATVNSDLVELKKACYGKPCTYT</sequence>
<proteinExistence type="predicted"/>
<gene>
    <name evidence="1" type="ORF">GWP43_06045</name>
</gene>
<dbReference type="EMBL" id="CP048020">
    <property type="protein sequence ID" value="QHX43079.1"/>
    <property type="molecule type" value="Genomic_DNA"/>
</dbReference>
<reference evidence="1 2" key="1">
    <citation type="submission" date="2020-01" db="EMBL/GenBank/DDBJ databases">
        <title>Complete genome sequence of a human oral phylogroup 1 Treponema sp. strain ATCC 700766, originally isolated from periodontitis dental plaque.</title>
        <authorList>
            <person name="Chan Y."/>
            <person name="Huo Y.-B."/>
            <person name="Yu X.-L."/>
            <person name="Zeng H."/>
            <person name="Leung W.-K."/>
            <person name="Watt R.M."/>
        </authorList>
    </citation>
    <scope>NUCLEOTIDE SEQUENCE [LARGE SCALE GENOMIC DNA]</scope>
    <source>
        <strain evidence="1 2">OMZ 804</strain>
    </source>
</reference>